<evidence type="ECO:0000313" key="2">
    <source>
        <dbReference type="Proteomes" id="UP000805649"/>
    </source>
</evidence>
<evidence type="ECO:0000313" key="1">
    <source>
        <dbReference type="EMBL" id="KAL0940556.1"/>
    </source>
</evidence>
<dbReference type="EMBL" id="VUJX02000002">
    <property type="protein sequence ID" value="KAL0940556.1"/>
    <property type="molecule type" value="Genomic_DNA"/>
</dbReference>
<keyword evidence="2" id="KW-1185">Reference proteome</keyword>
<gene>
    <name evidence="1" type="ORF">CTRU02_203319</name>
</gene>
<proteinExistence type="predicted"/>
<organism evidence="1 2">
    <name type="scientific">Colletotrichum truncatum</name>
    <name type="common">Anthracnose fungus</name>
    <name type="synonym">Colletotrichum capsici</name>
    <dbReference type="NCBI Taxonomy" id="5467"/>
    <lineage>
        <taxon>Eukaryota</taxon>
        <taxon>Fungi</taxon>
        <taxon>Dikarya</taxon>
        <taxon>Ascomycota</taxon>
        <taxon>Pezizomycotina</taxon>
        <taxon>Sordariomycetes</taxon>
        <taxon>Hypocreomycetidae</taxon>
        <taxon>Glomerellales</taxon>
        <taxon>Glomerellaceae</taxon>
        <taxon>Colletotrichum</taxon>
        <taxon>Colletotrichum truncatum species complex</taxon>
    </lineage>
</organism>
<reference evidence="1 2" key="1">
    <citation type="journal article" date="2020" name="Phytopathology">
        <title>Genome Sequence Resources of Colletotrichum truncatum, C. plurivorum, C. musicola, and C. sojae: Four Species Pathogenic to Soybean (Glycine max).</title>
        <authorList>
            <person name="Rogerio F."/>
            <person name="Boufleur T.R."/>
            <person name="Ciampi-Guillardi M."/>
            <person name="Sukno S.A."/>
            <person name="Thon M.R."/>
            <person name="Massola Junior N.S."/>
            <person name="Baroncelli R."/>
        </authorList>
    </citation>
    <scope>NUCLEOTIDE SEQUENCE [LARGE SCALE GENOMIC DNA]</scope>
    <source>
        <strain evidence="1 2">CMES1059</strain>
    </source>
</reference>
<name>A0ACC3Z932_COLTU</name>
<comment type="caution">
    <text evidence="1">The sequence shown here is derived from an EMBL/GenBank/DDBJ whole genome shotgun (WGS) entry which is preliminary data.</text>
</comment>
<protein>
    <submittedName>
        <fullName evidence="1">Cutinase</fullName>
    </submittedName>
</protein>
<dbReference type="Proteomes" id="UP000805649">
    <property type="component" value="Unassembled WGS sequence"/>
</dbReference>
<sequence length="247" mass="26061">MKAIVNIALAAIAASSPLFRADHNGLEITAQLNSRATGSTSKEFTEGGCRDVIFVFARGSTELGNMVRPAPPPPRLGCFLPLKPPSQGSTVGPPTSDGLKKRYGDDKVATEGVDYAASLETNLAPGGADPLAVAEMKRLLNDATEKCPKAKIVAGGYSQGAAVAHRAIESLSDAVKKRIDGVVTYGDTQKAQDKGQIPNFPKDKVKIICNDSDEVCKGTLEIEPAHLDYVRRVSEGVDFLVGKIGNI</sequence>
<accession>A0ACC3Z932</accession>